<dbReference type="InterPro" id="IPR054215">
    <property type="entry name" value="DUF6923"/>
</dbReference>
<dbReference type="Pfam" id="PF21959">
    <property type="entry name" value="DUF6923"/>
    <property type="match status" value="1"/>
</dbReference>
<dbReference type="RefSeq" id="WP_179912698.1">
    <property type="nucleotide sequence ID" value="NZ_JACBYE010000008.1"/>
</dbReference>
<dbReference type="EMBL" id="JACBYE010000008">
    <property type="protein sequence ID" value="NYS92927.1"/>
    <property type="molecule type" value="Genomic_DNA"/>
</dbReference>
<feature type="region of interest" description="Disordered" evidence="1">
    <location>
        <begin position="1"/>
        <end position="29"/>
    </location>
</feature>
<evidence type="ECO:0008006" key="6">
    <source>
        <dbReference type="Google" id="ProtNLM"/>
    </source>
</evidence>
<feature type="compositionally biased region" description="Low complexity" evidence="1">
    <location>
        <begin position="1"/>
        <end position="11"/>
    </location>
</feature>
<evidence type="ECO:0000259" key="2">
    <source>
        <dbReference type="Pfam" id="PF17936"/>
    </source>
</evidence>
<dbReference type="SUPFAM" id="SSF69322">
    <property type="entry name" value="Tricorn protease domain 2"/>
    <property type="match status" value="1"/>
</dbReference>
<evidence type="ECO:0000313" key="5">
    <source>
        <dbReference type="Proteomes" id="UP000561011"/>
    </source>
</evidence>
<dbReference type="AlphaFoldDB" id="A0A853ERA0"/>
<feature type="region of interest" description="Disordered" evidence="1">
    <location>
        <begin position="302"/>
        <end position="334"/>
    </location>
</feature>
<name>A0A853ERA0_9MICO</name>
<dbReference type="InterPro" id="IPR041498">
    <property type="entry name" value="Big_6"/>
</dbReference>
<evidence type="ECO:0000313" key="4">
    <source>
        <dbReference type="EMBL" id="NYS92927.1"/>
    </source>
</evidence>
<accession>A0A853ERA0</accession>
<sequence>MDGTTARLMTTARRRSAPPEESHRAASGGVGSRARCALAVVVAGGLVFAAGGPAAGVAKVLVAPRPGVVYMSSGTSLSTRLSAGTRTGSSLSFSPVGAGTPGGAAHHGLASKASDGRLYAVEISHGQADVHLVVLDAAGAITRLGALASLAGQHGTVTGGTFGEGVYSDTYLAVVADVPDAGGRDVLLAVDIAADGTFAETMTPLDLPDGARLGDLAPSGGYLWGVHGQTIVRVDPVDGSATAWTLPEGTVGPGTGTVFGVAWSTGDGQLAFGSHAHGEITEIAVSDQASATPTFEVVARHSTPIGPQSDGTFVPSEEPAEIPSEGAPTIGPRQPSAPEIDPTDGNRFTGHGVPGDTIAVTFPDGSTSRTTVEQDGGWVVQPPAMDFVHGHLVEATATDLTGTTSETSCTTVDLFRAQDPVADDVAERHLTSASQRGGHQ</sequence>
<evidence type="ECO:0000259" key="3">
    <source>
        <dbReference type="Pfam" id="PF21959"/>
    </source>
</evidence>
<dbReference type="InterPro" id="IPR013783">
    <property type="entry name" value="Ig-like_fold"/>
</dbReference>
<proteinExistence type="predicted"/>
<feature type="domain" description="DUF6923" evidence="3">
    <location>
        <begin position="76"/>
        <end position="315"/>
    </location>
</feature>
<dbReference type="Pfam" id="PF17936">
    <property type="entry name" value="Big_6"/>
    <property type="match status" value="1"/>
</dbReference>
<evidence type="ECO:0000256" key="1">
    <source>
        <dbReference type="SAM" id="MobiDB-lite"/>
    </source>
</evidence>
<organism evidence="4 5">
    <name type="scientific">Sanguibacter inulinus</name>
    <dbReference type="NCBI Taxonomy" id="60922"/>
    <lineage>
        <taxon>Bacteria</taxon>
        <taxon>Bacillati</taxon>
        <taxon>Actinomycetota</taxon>
        <taxon>Actinomycetes</taxon>
        <taxon>Micrococcales</taxon>
        <taxon>Sanguibacteraceae</taxon>
        <taxon>Sanguibacter</taxon>
    </lineage>
</organism>
<gene>
    <name evidence="4" type="ORF">HZZ10_05215</name>
</gene>
<feature type="domain" description="Bacterial Ig" evidence="2">
    <location>
        <begin position="332"/>
        <end position="412"/>
    </location>
</feature>
<comment type="caution">
    <text evidence="4">The sequence shown here is derived from an EMBL/GenBank/DDBJ whole genome shotgun (WGS) entry which is preliminary data.</text>
</comment>
<dbReference type="Proteomes" id="UP000561011">
    <property type="component" value="Unassembled WGS sequence"/>
</dbReference>
<dbReference type="Gene3D" id="2.60.40.10">
    <property type="entry name" value="Immunoglobulins"/>
    <property type="match status" value="1"/>
</dbReference>
<keyword evidence="5" id="KW-1185">Reference proteome</keyword>
<dbReference type="GO" id="GO:0005975">
    <property type="term" value="P:carbohydrate metabolic process"/>
    <property type="evidence" value="ECO:0007669"/>
    <property type="project" value="UniProtKB-ARBA"/>
</dbReference>
<reference evidence="4 5" key="1">
    <citation type="submission" date="2020-07" db="EMBL/GenBank/DDBJ databases">
        <title>MOT database genomes.</title>
        <authorList>
            <person name="Joseph S."/>
            <person name="Aduse-Opoku J."/>
            <person name="Hashim A."/>
            <person name="Wade W."/>
            <person name="Curtis M."/>
        </authorList>
    </citation>
    <scope>NUCLEOTIDE SEQUENCE [LARGE SCALE GENOMIC DNA]</scope>
    <source>
        <strain evidence="4 5">DSM 100099</strain>
    </source>
</reference>
<protein>
    <recommendedName>
        <fullName evidence="6">Bacterial Ig domain-containing protein</fullName>
    </recommendedName>
</protein>